<comment type="cofactor">
    <cofactor evidence="1">
        <name>Ca(2+)</name>
        <dbReference type="ChEBI" id="CHEBI:29108"/>
    </cofactor>
</comment>
<dbReference type="PANTHER" id="PTHR12143:SF39">
    <property type="entry name" value="SECRETED PROTEIN"/>
    <property type="match status" value="1"/>
</dbReference>
<sequence>MNRLIVSIGTAALLCACVTDNKETKDYTAYVNPFIGTGGHGHTFPGAVVPFGMIQPSPDTRIDGWDACSGYHYSDSLLNGFSQTHLSGTGCSDYGDFLLMPTVGPQTIDPQSSASQNMPYASEFDHSEETAEPGYYSTMLKRYGVKAEITAAPRSALYRFTFPATDDPGMIVDADYSISHQNNLAMTIEAVGDTAIRAYRLSRHWAYDQQLSMYAEFSKPFTCSIITDTVSDETGRVSARCKALLKFAPTKEGEEIYVKVGISAVDTEGAEKNLRAEIPGFDFDNIRDDARKSWNEYLSKIDVTADNDDDRTVFYTALYHTGISPNLFTDVDGRYFGMDRKIHQGDVDNPVYTVFSLWDTHRALHPLYTIIDPERNNDFINSLLTKYKEGGILPMWELAGNYTGCMTGYHAVSLMADAVNKGIADFDIAEALNAAERSSRYDTTATSAPDNVFHKMLMPRSKYYKNTLGYIPWNEEFESVTKGLEYAYNDWCISQLAEAAGDKAKAEEYAEKGQNYRNYFDPATRFMRGKDAEGNWHTPFNPRGSSHGSGDYCEGTAWQWTWFAPHDVDGLTELMGGRELFIERLDSLFNADSRLEGENVSADISGLIGQYAHGNEPSHHIIHLYNYAGRPDRTQELVDKVLKEQYRADTDGLSGNEDCGQMSAWYVLNSLGFYQVCPGKPVYSIGRPWFPHAEINLPNGKRVTLDVKNYSKDNKYITSVKLNGKELETPFFTHDDIVNGADFEITMSPEHL</sequence>
<evidence type="ECO:0000259" key="4">
    <source>
        <dbReference type="Pfam" id="PF07971"/>
    </source>
</evidence>
<dbReference type="EC" id="3.2.1.-" evidence="6"/>
<dbReference type="PANTHER" id="PTHR12143">
    <property type="entry name" value="PEPTIDE N-GLYCANASE PNGASE -RELATED"/>
    <property type="match status" value="1"/>
</dbReference>
<dbReference type="InterPro" id="IPR050883">
    <property type="entry name" value="PNGase"/>
</dbReference>
<evidence type="ECO:0000313" key="6">
    <source>
        <dbReference type="EMBL" id="MEY8244864.1"/>
    </source>
</evidence>
<dbReference type="Gene3D" id="3.30.2080.10">
    <property type="entry name" value="GH92 mannosidase domain"/>
    <property type="match status" value="1"/>
</dbReference>
<name>A0ABV4CU09_9BACT</name>
<evidence type="ECO:0000256" key="3">
    <source>
        <dbReference type="ARBA" id="ARBA00022837"/>
    </source>
</evidence>
<dbReference type="Pfam" id="PF07971">
    <property type="entry name" value="Glyco_hydro_92"/>
    <property type="match status" value="1"/>
</dbReference>
<dbReference type="NCBIfam" id="TIGR01180">
    <property type="entry name" value="aman2_put"/>
    <property type="match status" value="1"/>
</dbReference>
<dbReference type="InterPro" id="IPR008928">
    <property type="entry name" value="6-hairpin_glycosidase_sf"/>
</dbReference>
<comment type="subunit">
    <text evidence="2">Monomer.</text>
</comment>
<dbReference type="Gene3D" id="1.20.1610.10">
    <property type="entry name" value="alpha-1,2-mannosidases domains"/>
    <property type="match status" value="1"/>
</dbReference>
<dbReference type="InterPro" id="IPR041371">
    <property type="entry name" value="GH92_N"/>
</dbReference>
<feature type="domain" description="Glycosyl hydrolase family 92" evidence="4">
    <location>
        <begin position="269"/>
        <end position="748"/>
    </location>
</feature>
<dbReference type="InterPro" id="IPR012939">
    <property type="entry name" value="Glyco_hydro_92"/>
</dbReference>
<protein>
    <submittedName>
        <fullName evidence="6">GH92 family glycosyl hydrolase</fullName>
        <ecNumber evidence="6">3.2.1.-</ecNumber>
    </submittedName>
</protein>
<organism evidence="6 7">
    <name type="scientific">Heminiphilus faecis</name>
    <dbReference type="NCBI Taxonomy" id="2601703"/>
    <lineage>
        <taxon>Bacteria</taxon>
        <taxon>Pseudomonadati</taxon>
        <taxon>Bacteroidota</taxon>
        <taxon>Bacteroidia</taxon>
        <taxon>Bacteroidales</taxon>
        <taxon>Muribaculaceae</taxon>
        <taxon>Heminiphilus</taxon>
    </lineage>
</organism>
<gene>
    <name evidence="6" type="ORF">AAK873_04410</name>
</gene>
<dbReference type="InterPro" id="IPR014718">
    <property type="entry name" value="GH-type_carb-bd"/>
</dbReference>
<keyword evidence="6" id="KW-0378">Hydrolase</keyword>
<dbReference type="Gene3D" id="2.70.98.10">
    <property type="match status" value="1"/>
</dbReference>
<proteinExistence type="predicted"/>
<dbReference type="RefSeq" id="WP_121699375.1">
    <property type="nucleotide sequence ID" value="NZ_JBCLPP010000009.1"/>
</dbReference>
<accession>A0ABV4CU09</accession>
<evidence type="ECO:0000313" key="7">
    <source>
        <dbReference type="Proteomes" id="UP001565200"/>
    </source>
</evidence>
<keyword evidence="3" id="KW-0106">Calcium</keyword>
<dbReference type="GO" id="GO:0016798">
    <property type="term" value="F:hydrolase activity, acting on glycosyl bonds"/>
    <property type="evidence" value="ECO:0007669"/>
    <property type="project" value="UniProtKB-KW"/>
</dbReference>
<reference evidence="6 7" key="1">
    <citation type="submission" date="2024-03" db="EMBL/GenBank/DDBJ databases">
        <title>Mouse gut bacterial collection (mGBC) of GemPharmatech.</title>
        <authorList>
            <person name="He Y."/>
            <person name="Dong L."/>
            <person name="Wu D."/>
            <person name="Gao X."/>
            <person name="Lin Z."/>
        </authorList>
    </citation>
    <scope>NUCLEOTIDE SEQUENCE [LARGE SCALE GENOMIC DNA]</scope>
    <source>
        <strain evidence="6 7">54-13</strain>
    </source>
</reference>
<dbReference type="Gene3D" id="1.20.1050.60">
    <property type="entry name" value="alpha-1,2-mannosidase"/>
    <property type="match status" value="1"/>
</dbReference>
<dbReference type="EMBL" id="JBCLPP010000009">
    <property type="protein sequence ID" value="MEY8244864.1"/>
    <property type="molecule type" value="Genomic_DNA"/>
</dbReference>
<comment type="caution">
    <text evidence="6">The sequence shown here is derived from an EMBL/GenBank/DDBJ whole genome shotgun (WGS) entry which is preliminary data.</text>
</comment>
<evidence type="ECO:0000256" key="1">
    <source>
        <dbReference type="ARBA" id="ARBA00001913"/>
    </source>
</evidence>
<keyword evidence="6" id="KW-0326">Glycosidase</keyword>
<dbReference type="InterPro" id="IPR005887">
    <property type="entry name" value="GH92_a_mannosidase_put"/>
</dbReference>
<dbReference type="Proteomes" id="UP001565200">
    <property type="component" value="Unassembled WGS sequence"/>
</dbReference>
<keyword evidence="7" id="KW-1185">Reference proteome</keyword>
<feature type="domain" description="Glycosyl hydrolase family 92 N-terminal" evidence="5">
    <location>
        <begin position="30"/>
        <end position="263"/>
    </location>
</feature>
<dbReference type="PROSITE" id="PS51257">
    <property type="entry name" value="PROKAR_LIPOPROTEIN"/>
    <property type="match status" value="1"/>
</dbReference>
<evidence type="ECO:0000256" key="2">
    <source>
        <dbReference type="ARBA" id="ARBA00011245"/>
    </source>
</evidence>
<evidence type="ECO:0000259" key="5">
    <source>
        <dbReference type="Pfam" id="PF17678"/>
    </source>
</evidence>
<dbReference type="Pfam" id="PF17678">
    <property type="entry name" value="Glyco_hydro_92N"/>
    <property type="match status" value="1"/>
</dbReference>
<dbReference type="SUPFAM" id="SSF48208">
    <property type="entry name" value="Six-hairpin glycosidases"/>
    <property type="match status" value="1"/>
</dbReference>